<feature type="compositionally biased region" description="Basic residues" evidence="1">
    <location>
        <begin position="160"/>
        <end position="178"/>
    </location>
</feature>
<name>A0ABR2ZF96_9AGAR</name>
<sequence length="611" mass="68826">MKRPVSPVSSARAALSRAVIEPIRRSTRQALNRLQLRFPKLSDVSGSSDGRIRLAGTIQELAQLRHEHQLEELQNTDPDLAVLEQQFERDGEGAQAEYYEPDGEETAGCGGQDAEKRELEDEPGGEECAGPTKRRRIVEEDPPKDSDMTQASPTLTAPKTKPKKKKKKTAKSKSKKGKRKEELNIPEDRSWVPQGVKEPSRSRPPVDFSSVPKGLEHKEKQALRTKIRQRAGLDAQQGHEVVSPGFGNLDVDGVWRMASTGWQGLNASLDVRNEIRRLLAAEGLLLGICPVPYRGRRTFIADGNGRVFIFRSMVTRDMLQRKLDRVNEAAAQFMKEAKWPSEESMQKNLRGKHFFCIAGHDRNNKAEPALSQWHQENAEVLEKFFREGEPLEALTREGCAILWEVFPEIAACYKKCAEDMKKDYPNIRPLYGLFWNFCLNGVRLESPQPIHRVFCEPHVDFKNIALAVCMIYIYGHFNHKEKCWLVIWEAGIALELPMGVFVLYPSSLFLHFNADVSSLNIVVTPDGQKPTPENSEHLNCICKDPKKSHGKDWKEGRGRGSMVWFNQASMFQTTELGFKTVAQAKAAGVDATCNARKLLDKGMMPIVSLDA</sequence>
<dbReference type="EMBL" id="JBBXMP010000202">
    <property type="protein sequence ID" value="KAL0059884.1"/>
    <property type="molecule type" value="Genomic_DNA"/>
</dbReference>
<evidence type="ECO:0000313" key="3">
    <source>
        <dbReference type="Proteomes" id="UP001437256"/>
    </source>
</evidence>
<feature type="compositionally biased region" description="Basic and acidic residues" evidence="1">
    <location>
        <begin position="179"/>
        <end position="190"/>
    </location>
</feature>
<feature type="compositionally biased region" description="Basic and acidic residues" evidence="1">
    <location>
        <begin position="137"/>
        <end position="147"/>
    </location>
</feature>
<proteinExistence type="predicted"/>
<dbReference type="Proteomes" id="UP001437256">
    <property type="component" value="Unassembled WGS sequence"/>
</dbReference>
<organism evidence="2 3">
    <name type="scientific">Marasmius tenuissimus</name>
    <dbReference type="NCBI Taxonomy" id="585030"/>
    <lineage>
        <taxon>Eukaryota</taxon>
        <taxon>Fungi</taxon>
        <taxon>Dikarya</taxon>
        <taxon>Basidiomycota</taxon>
        <taxon>Agaricomycotina</taxon>
        <taxon>Agaricomycetes</taxon>
        <taxon>Agaricomycetidae</taxon>
        <taxon>Agaricales</taxon>
        <taxon>Marasmiineae</taxon>
        <taxon>Marasmiaceae</taxon>
        <taxon>Marasmius</taxon>
    </lineage>
</organism>
<keyword evidence="3" id="KW-1185">Reference proteome</keyword>
<protein>
    <submittedName>
        <fullName evidence="2">Uncharacterized protein</fullName>
    </submittedName>
</protein>
<comment type="caution">
    <text evidence="2">The sequence shown here is derived from an EMBL/GenBank/DDBJ whole genome shotgun (WGS) entry which is preliminary data.</text>
</comment>
<gene>
    <name evidence="2" type="ORF">AAF712_013366</name>
</gene>
<evidence type="ECO:0000313" key="2">
    <source>
        <dbReference type="EMBL" id="KAL0059884.1"/>
    </source>
</evidence>
<evidence type="ECO:0000256" key="1">
    <source>
        <dbReference type="SAM" id="MobiDB-lite"/>
    </source>
</evidence>
<feature type="region of interest" description="Disordered" evidence="1">
    <location>
        <begin position="89"/>
        <end position="218"/>
    </location>
</feature>
<dbReference type="Gene3D" id="3.60.130.30">
    <property type="match status" value="1"/>
</dbReference>
<accession>A0ABR2ZF96</accession>
<reference evidence="2 3" key="1">
    <citation type="submission" date="2024-05" db="EMBL/GenBank/DDBJ databases">
        <title>A draft genome resource for the thread blight pathogen Marasmius tenuissimus strain MS-2.</title>
        <authorList>
            <person name="Yulfo-Soto G.E."/>
            <person name="Baruah I.K."/>
            <person name="Amoako-Attah I."/>
            <person name="Bukari Y."/>
            <person name="Meinhardt L.W."/>
            <person name="Bailey B.A."/>
            <person name="Cohen S.P."/>
        </authorList>
    </citation>
    <scope>NUCLEOTIDE SEQUENCE [LARGE SCALE GENOMIC DNA]</scope>
    <source>
        <strain evidence="2 3">MS-2</strain>
    </source>
</reference>